<dbReference type="EMBL" id="SMKL01000050">
    <property type="protein sequence ID" value="TDC48796.1"/>
    <property type="molecule type" value="Genomic_DNA"/>
</dbReference>
<dbReference type="RefSeq" id="WP_131985730.1">
    <property type="nucleotide sequence ID" value="NZ_SMKL01000050.1"/>
</dbReference>
<gene>
    <name evidence="1" type="ORF">E1212_20125</name>
</gene>
<comment type="caution">
    <text evidence="1">The sequence shown here is derived from an EMBL/GenBank/DDBJ whole genome shotgun (WGS) entry which is preliminary data.</text>
</comment>
<dbReference type="Proteomes" id="UP000295621">
    <property type="component" value="Unassembled WGS sequence"/>
</dbReference>
<keyword evidence="2" id="KW-1185">Reference proteome</keyword>
<proteinExistence type="predicted"/>
<sequence length="215" mass="22874">MMAEVQVMFAAHRATAVVAVVVVVLVACGGGGSEPSPSPAPTTDPAITAPPALTAEQQAEAEIRATFEELITSWDDFKANASDYGGTPGWNAELVGQWNVEGAANADLANWIAAWRSSEIEQIGSTSVANHEVLKLDYDVTDHGVHEATSVGCLDMSQLDYVDYLGATAQLPAVPPSHQRWQMSWSYAPAAHHESGTDEPGWYLGRIVVALDEPC</sequence>
<accession>A0A4R4RHP9</accession>
<dbReference type="AlphaFoldDB" id="A0A4R4RHP9"/>
<reference evidence="1 2" key="1">
    <citation type="submission" date="2019-02" db="EMBL/GenBank/DDBJ databases">
        <title>Draft genome sequences of novel Actinobacteria.</title>
        <authorList>
            <person name="Sahin N."/>
            <person name="Ay H."/>
            <person name="Saygin H."/>
        </authorList>
    </citation>
    <scope>NUCLEOTIDE SEQUENCE [LARGE SCALE GENOMIC DNA]</scope>
    <source>
        <strain evidence="1 2">KC603</strain>
    </source>
</reference>
<evidence type="ECO:0000313" key="2">
    <source>
        <dbReference type="Proteomes" id="UP000295621"/>
    </source>
</evidence>
<name>A0A4R4RHP9_9ACTN</name>
<protein>
    <submittedName>
        <fullName evidence="1">Uncharacterized protein</fullName>
    </submittedName>
</protein>
<evidence type="ECO:0000313" key="1">
    <source>
        <dbReference type="EMBL" id="TDC48796.1"/>
    </source>
</evidence>
<dbReference type="OrthoDB" id="5197164at2"/>
<organism evidence="1 2">
    <name type="scientific">Jiangella ureilytica</name>
    <dbReference type="NCBI Taxonomy" id="2530374"/>
    <lineage>
        <taxon>Bacteria</taxon>
        <taxon>Bacillati</taxon>
        <taxon>Actinomycetota</taxon>
        <taxon>Actinomycetes</taxon>
        <taxon>Jiangellales</taxon>
        <taxon>Jiangellaceae</taxon>
        <taxon>Jiangella</taxon>
    </lineage>
</organism>